<comment type="subunit">
    <text evidence="23">Interacts with RTN1; regulates the ceramide glucosyltransferase activity of UGCG.</text>
</comment>
<keyword evidence="15" id="KW-0472">Membrane</keyword>
<evidence type="ECO:0000256" key="21">
    <source>
        <dbReference type="ARBA" id="ARBA00048104"/>
    </source>
</evidence>
<dbReference type="AlphaFoldDB" id="A0A7J7VT40"/>
<evidence type="ECO:0000256" key="12">
    <source>
        <dbReference type="ARBA" id="ARBA00022989"/>
    </source>
</evidence>
<gene>
    <name evidence="25" type="ORF">mRhiFer1_017972</name>
</gene>
<keyword evidence="12" id="KW-1133">Transmembrane helix</keyword>
<dbReference type="Pfam" id="PF13506">
    <property type="entry name" value="Glyco_transf_21"/>
    <property type="match status" value="1"/>
</dbReference>
<keyword evidence="14" id="KW-0443">Lipid metabolism</keyword>
<proteinExistence type="inferred from homology"/>
<dbReference type="EC" id="2.4.1.80" evidence="5"/>
<comment type="caution">
    <text evidence="25">The sequence shown here is derived from an EMBL/GenBank/DDBJ whole genome shotgun (WGS) entry which is preliminary data.</text>
</comment>
<keyword evidence="11" id="KW-0746">Sphingolipid metabolism</keyword>
<dbReference type="CDD" id="cd02520">
    <property type="entry name" value="Glucosylceramide_synthase"/>
    <property type="match status" value="1"/>
</dbReference>
<dbReference type="EMBL" id="JACAGC010000012">
    <property type="protein sequence ID" value="KAF6328375.1"/>
    <property type="molecule type" value="Genomic_DNA"/>
</dbReference>
<dbReference type="PANTHER" id="PTHR12726:SF0">
    <property type="entry name" value="CERAMIDE GLUCOSYLTRANSFERASE"/>
    <property type="match status" value="1"/>
</dbReference>
<evidence type="ECO:0000256" key="15">
    <source>
        <dbReference type="ARBA" id="ARBA00023136"/>
    </source>
</evidence>
<comment type="catalytic activity">
    <reaction evidence="22">
        <text>an N-acylsphing-4-enine + UDP-alpha-D-glucose = a beta-D-glucosyl-(1&lt;-&gt;1')-N-acylsphing-4-enine + UDP + H(+)</text>
        <dbReference type="Rhea" id="RHEA:12088"/>
        <dbReference type="ChEBI" id="CHEBI:15378"/>
        <dbReference type="ChEBI" id="CHEBI:22801"/>
        <dbReference type="ChEBI" id="CHEBI:52639"/>
        <dbReference type="ChEBI" id="CHEBI:58223"/>
        <dbReference type="ChEBI" id="CHEBI:58885"/>
        <dbReference type="EC" id="2.4.1.80"/>
    </reaction>
    <physiologicalReaction direction="left-to-right" evidence="22">
        <dbReference type="Rhea" id="RHEA:12089"/>
    </physiologicalReaction>
</comment>
<accession>A0A7J7VT40</accession>
<dbReference type="FunFam" id="3.90.550.10:FF:000041">
    <property type="entry name" value="UDP-glucose ceramide glucosyltransferase"/>
    <property type="match status" value="1"/>
</dbReference>
<comment type="catalytic activity">
    <reaction evidence="21">
        <text>N-(9Z-octadecenoyl)-sphing-4-enine + UDP-alpha-D-xylose = beta-D-xylosyl-(1&lt;-&gt;1')-N-(9Z-octadecenoyl)-sphing-4-enine + UDP + H(+)</text>
        <dbReference type="Rhea" id="RHEA:70247"/>
        <dbReference type="ChEBI" id="CHEBI:15378"/>
        <dbReference type="ChEBI" id="CHEBI:57632"/>
        <dbReference type="ChEBI" id="CHEBI:58223"/>
        <dbReference type="ChEBI" id="CHEBI:77996"/>
        <dbReference type="ChEBI" id="CHEBI:189081"/>
    </reaction>
    <physiologicalReaction direction="left-to-right" evidence="21">
        <dbReference type="Rhea" id="RHEA:70248"/>
    </physiologicalReaction>
</comment>
<comment type="pathway">
    <text evidence="2">Lipid metabolism; sphingolipid metabolism.</text>
</comment>
<dbReference type="InterPro" id="IPR029044">
    <property type="entry name" value="Nucleotide-diphossugar_trans"/>
</dbReference>
<comment type="subcellular location">
    <subcellularLocation>
        <location evidence="1">Golgi apparatus membrane</location>
        <topology evidence="1">Multi-pass membrane protein</topology>
    </subcellularLocation>
</comment>
<evidence type="ECO:0000256" key="16">
    <source>
        <dbReference type="ARBA" id="ARBA00029746"/>
    </source>
</evidence>
<evidence type="ECO:0000256" key="4">
    <source>
        <dbReference type="ARBA" id="ARBA00006739"/>
    </source>
</evidence>
<dbReference type="SUPFAM" id="SSF53448">
    <property type="entry name" value="Nucleotide-diphospho-sugar transferases"/>
    <property type="match status" value="1"/>
</dbReference>
<evidence type="ECO:0000313" key="26">
    <source>
        <dbReference type="Proteomes" id="UP000585614"/>
    </source>
</evidence>
<keyword evidence="10" id="KW-0812">Transmembrane</keyword>
<evidence type="ECO:0000256" key="7">
    <source>
        <dbReference type="ARBA" id="ARBA00022516"/>
    </source>
</evidence>
<evidence type="ECO:0000313" key="25">
    <source>
        <dbReference type="EMBL" id="KAF6328375.1"/>
    </source>
</evidence>
<evidence type="ECO:0000256" key="14">
    <source>
        <dbReference type="ARBA" id="ARBA00023098"/>
    </source>
</evidence>
<evidence type="ECO:0000256" key="22">
    <source>
        <dbReference type="ARBA" id="ARBA00052646"/>
    </source>
</evidence>
<dbReference type="Proteomes" id="UP000585614">
    <property type="component" value="Unassembled WGS sequence"/>
</dbReference>
<sequence length="454" mass="51228">MGNPCAQERGLEEGLSRLGQCPAERLRTQSGKVDCETSPAAVWHPMSFCSAVEPQSWTEGKRPRSRTQGHFPPPLPLGLQCWLPRAPRPDAESRLHLNKKATDKQPYSKLPGVSLLKPLKGVDPNLINNLETFFELDYPKYEVLLCVQDHDDPAIDVCKKLLGKYPNVDARLFIGGKKVGINPKINNLMPGYEVAKYDLIWICDSGIRVISDTLTDMVNQMTEKVGLVHGLPYVADRQGFAATLEQVYFGTSHPRSYISANVTGFKCVTGMSCLMRKDVLDQAGGLIAFAQYIAEDYFMAKAIADRGWRFAMSTQVAMQNSGSYSISQFQSRMIRWTKLRINMLPATIICEPISECFVASLIIGWAAHHVFRWDIMVFFMCHCLAWFIFDYIQLRGVQGGTLCFSKLDYAVAWFIRESMTIYIFLSALWDPTISWRTGRYRLRCGGTAEEILDV</sequence>
<evidence type="ECO:0000256" key="24">
    <source>
        <dbReference type="ARBA" id="ARBA00082999"/>
    </source>
</evidence>
<evidence type="ECO:0000256" key="8">
    <source>
        <dbReference type="ARBA" id="ARBA00022676"/>
    </source>
</evidence>
<keyword evidence="7" id="KW-0444">Lipid biosynthesis</keyword>
<reference evidence="25 26" key="1">
    <citation type="journal article" date="2020" name="Nature">
        <title>Six reference-quality genomes reveal evolution of bat adaptations.</title>
        <authorList>
            <person name="Jebb D."/>
            <person name="Huang Z."/>
            <person name="Pippel M."/>
            <person name="Hughes G.M."/>
            <person name="Lavrichenko K."/>
            <person name="Devanna P."/>
            <person name="Winkler S."/>
            <person name="Jermiin L.S."/>
            <person name="Skirmuntt E.C."/>
            <person name="Katzourakis A."/>
            <person name="Burkitt-Gray L."/>
            <person name="Ray D.A."/>
            <person name="Sullivan K.A.M."/>
            <person name="Roscito J.G."/>
            <person name="Kirilenko B.M."/>
            <person name="Davalos L.M."/>
            <person name="Corthals A.P."/>
            <person name="Power M.L."/>
            <person name="Jones G."/>
            <person name="Ransome R.D."/>
            <person name="Dechmann D.K.N."/>
            <person name="Locatelli A.G."/>
            <person name="Puechmaille S.J."/>
            <person name="Fedrigo O."/>
            <person name="Jarvis E.D."/>
            <person name="Hiller M."/>
            <person name="Vernes S.C."/>
            <person name="Myers E.W."/>
            <person name="Teeling E.C."/>
        </authorList>
    </citation>
    <scope>NUCLEOTIDE SEQUENCE [LARGE SCALE GENOMIC DNA]</scope>
    <source>
        <strain evidence="25">MRhiFer1</strain>
        <tissue evidence="25">Lung</tissue>
    </source>
</reference>
<comment type="pathway">
    <text evidence="3">Sphingolipid metabolism.</text>
</comment>
<organism evidence="25 26">
    <name type="scientific">Rhinolophus ferrumequinum</name>
    <name type="common">Greater horseshoe bat</name>
    <dbReference type="NCBI Taxonomy" id="59479"/>
    <lineage>
        <taxon>Eukaryota</taxon>
        <taxon>Metazoa</taxon>
        <taxon>Chordata</taxon>
        <taxon>Craniata</taxon>
        <taxon>Vertebrata</taxon>
        <taxon>Euteleostomi</taxon>
        <taxon>Mammalia</taxon>
        <taxon>Eutheria</taxon>
        <taxon>Laurasiatheria</taxon>
        <taxon>Chiroptera</taxon>
        <taxon>Yinpterochiroptera</taxon>
        <taxon>Rhinolophoidea</taxon>
        <taxon>Rhinolophidae</taxon>
        <taxon>Rhinolophinae</taxon>
        <taxon>Rhinolophus</taxon>
    </lineage>
</organism>
<keyword evidence="8" id="KW-0328">Glycosyltransferase</keyword>
<keyword evidence="13" id="KW-0333">Golgi apparatus</keyword>
<comment type="catalytic activity">
    <reaction evidence="20">
        <text>UDP-alpha-D-xylose + an N-acylsphing-4-enine = a beta-D-xylosyl-(1&lt;-&gt;1')-N-acylsphing-4-enine + UDP + H(+)</text>
        <dbReference type="Rhea" id="RHEA:70243"/>
        <dbReference type="ChEBI" id="CHEBI:15378"/>
        <dbReference type="ChEBI" id="CHEBI:52639"/>
        <dbReference type="ChEBI" id="CHEBI:57632"/>
        <dbReference type="ChEBI" id="CHEBI:58223"/>
        <dbReference type="ChEBI" id="CHEBI:189068"/>
    </reaction>
    <physiologicalReaction direction="left-to-right" evidence="20">
        <dbReference type="Rhea" id="RHEA:70244"/>
    </physiologicalReaction>
</comment>
<dbReference type="PANTHER" id="PTHR12726">
    <property type="entry name" value="CERAMIDE GLUCOSYLTRANSFERASE"/>
    <property type="match status" value="1"/>
</dbReference>
<dbReference type="Gene3D" id="3.90.550.10">
    <property type="entry name" value="Spore Coat Polysaccharide Biosynthesis Protein SpsA, Chain A"/>
    <property type="match status" value="1"/>
</dbReference>
<dbReference type="GO" id="GO:0008120">
    <property type="term" value="F:ceramide glucosyltransferase activity"/>
    <property type="evidence" value="ECO:0007669"/>
    <property type="project" value="UniProtKB-EC"/>
</dbReference>
<dbReference type="GO" id="GO:0006679">
    <property type="term" value="P:glucosylceramide biosynthetic process"/>
    <property type="evidence" value="ECO:0007669"/>
    <property type="project" value="TreeGrafter"/>
</dbReference>
<evidence type="ECO:0000256" key="19">
    <source>
        <dbReference type="ARBA" id="ARBA00032575"/>
    </source>
</evidence>
<evidence type="ECO:0000256" key="23">
    <source>
        <dbReference type="ARBA" id="ARBA00063717"/>
    </source>
</evidence>
<evidence type="ECO:0000256" key="18">
    <source>
        <dbReference type="ARBA" id="ARBA00031543"/>
    </source>
</evidence>
<name>A0A7J7VT40_RHIFE</name>
<dbReference type="UniPathway" id="UPA00222"/>
<evidence type="ECO:0000256" key="10">
    <source>
        <dbReference type="ARBA" id="ARBA00022692"/>
    </source>
</evidence>
<evidence type="ECO:0000256" key="13">
    <source>
        <dbReference type="ARBA" id="ARBA00023034"/>
    </source>
</evidence>
<evidence type="ECO:0000256" key="5">
    <source>
        <dbReference type="ARBA" id="ARBA00012699"/>
    </source>
</evidence>
<evidence type="ECO:0000256" key="9">
    <source>
        <dbReference type="ARBA" id="ARBA00022679"/>
    </source>
</evidence>
<evidence type="ECO:0000256" key="6">
    <source>
        <dbReference type="ARBA" id="ARBA00019988"/>
    </source>
</evidence>
<evidence type="ECO:0000256" key="11">
    <source>
        <dbReference type="ARBA" id="ARBA00022919"/>
    </source>
</evidence>
<protein>
    <recommendedName>
        <fullName evidence="6">Ceramide glucosyltransferase</fullName>
        <ecNumber evidence="5">2.4.1.80</ecNumber>
    </recommendedName>
    <alternativeName>
        <fullName evidence="16">GLCT-1</fullName>
    </alternativeName>
    <alternativeName>
        <fullName evidence="18">Glucosylceramide synthase</fullName>
    </alternativeName>
    <alternativeName>
        <fullName evidence="24">Glycosylceramide synthase</fullName>
    </alternativeName>
    <alternativeName>
        <fullName evidence="19">UDP-glucose ceramide glucosyltransferase</fullName>
    </alternativeName>
    <alternativeName>
        <fullName evidence="17">UDP-glucose:N-acylsphingosine D-glucosyltransferase</fullName>
    </alternativeName>
</protein>
<dbReference type="InterPro" id="IPR025993">
    <property type="entry name" value="Ceramide_glucosylTrfase"/>
</dbReference>
<keyword evidence="9 25" id="KW-0808">Transferase</keyword>
<comment type="similarity">
    <text evidence="4">Belongs to the glycosyltransferase 2 family.</text>
</comment>
<evidence type="ECO:0000256" key="2">
    <source>
        <dbReference type="ARBA" id="ARBA00004760"/>
    </source>
</evidence>
<dbReference type="GO" id="GO:0000139">
    <property type="term" value="C:Golgi membrane"/>
    <property type="evidence" value="ECO:0007669"/>
    <property type="project" value="UniProtKB-SubCell"/>
</dbReference>
<evidence type="ECO:0000256" key="1">
    <source>
        <dbReference type="ARBA" id="ARBA00004653"/>
    </source>
</evidence>
<evidence type="ECO:0000256" key="20">
    <source>
        <dbReference type="ARBA" id="ARBA00047869"/>
    </source>
</evidence>
<evidence type="ECO:0000256" key="3">
    <source>
        <dbReference type="ARBA" id="ARBA00004991"/>
    </source>
</evidence>
<evidence type="ECO:0000256" key="17">
    <source>
        <dbReference type="ARBA" id="ARBA00031017"/>
    </source>
</evidence>